<dbReference type="RefSeq" id="WP_209360201.1">
    <property type="nucleotide sequence ID" value="NZ_JAGISH010000003.1"/>
</dbReference>
<dbReference type="EMBL" id="JAGISH010000003">
    <property type="protein sequence ID" value="MBP0482348.1"/>
    <property type="molecule type" value="Genomic_DNA"/>
</dbReference>
<dbReference type="Proteomes" id="UP000675940">
    <property type="component" value="Unassembled WGS sequence"/>
</dbReference>
<gene>
    <name evidence="1" type="ORF">J5474_07565</name>
</gene>
<protein>
    <submittedName>
        <fullName evidence="1">Uncharacterized protein</fullName>
    </submittedName>
</protein>
<keyword evidence="2" id="KW-1185">Reference proteome</keyword>
<reference evidence="1" key="1">
    <citation type="submission" date="2021-03" db="EMBL/GenBank/DDBJ databases">
        <title>Sagittula salina sp. nov. strain M10.9X isolated from the marine waste.</title>
        <authorList>
            <person name="Satari L."/>
            <person name="Molina-Menor E."/>
            <person name="Vidal-Verdu A."/>
            <person name="Pascual J."/>
            <person name="Pereto J."/>
            <person name="Porcar M."/>
        </authorList>
    </citation>
    <scope>NUCLEOTIDE SEQUENCE</scope>
    <source>
        <strain evidence="1">M10.9X</strain>
    </source>
</reference>
<accession>A0A940MPI9</accession>
<dbReference type="AlphaFoldDB" id="A0A940MPI9"/>
<name>A0A940MPI9_9RHOB</name>
<sequence>MTQTVIVPCDHALACAPEWVTLLHIGRNDARDGRRFVLDKPQALPAAFDGGGIDLPVDYGHQNDRPEPKLSGMVAACSGVARVSASS</sequence>
<evidence type="ECO:0000313" key="1">
    <source>
        <dbReference type="EMBL" id="MBP0482348.1"/>
    </source>
</evidence>
<organism evidence="1 2">
    <name type="scientific">Sagittula salina</name>
    <dbReference type="NCBI Taxonomy" id="2820268"/>
    <lineage>
        <taxon>Bacteria</taxon>
        <taxon>Pseudomonadati</taxon>
        <taxon>Pseudomonadota</taxon>
        <taxon>Alphaproteobacteria</taxon>
        <taxon>Rhodobacterales</taxon>
        <taxon>Roseobacteraceae</taxon>
        <taxon>Sagittula</taxon>
    </lineage>
</organism>
<comment type="caution">
    <text evidence="1">The sequence shown here is derived from an EMBL/GenBank/DDBJ whole genome shotgun (WGS) entry which is preliminary data.</text>
</comment>
<proteinExistence type="predicted"/>
<evidence type="ECO:0000313" key="2">
    <source>
        <dbReference type="Proteomes" id="UP000675940"/>
    </source>
</evidence>